<dbReference type="STRING" id="1305675.BFG57_09795"/>
<dbReference type="AlphaFoldDB" id="A0A1E5LJC5"/>
<accession>A0A1E5LJC5</accession>
<dbReference type="EMBL" id="MJEH01000005">
    <property type="protein sequence ID" value="OEH94128.1"/>
    <property type="molecule type" value="Genomic_DNA"/>
</dbReference>
<keyword evidence="1" id="KW-0175">Coiled coil</keyword>
<dbReference type="SUPFAM" id="SSF158622">
    <property type="entry name" value="YheA/YmcA-like"/>
    <property type="match status" value="1"/>
</dbReference>
<evidence type="ECO:0008006" key="4">
    <source>
        <dbReference type="Google" id="ProtNLM"/>
    </source>
</evidence>
<evidence type="ECO:0000256" key="1">
    <source>
        <dbReference type="SAM" id="Coils"/>
    </source>
</evidence>
<keyword evidence="3" id="KW-1185">Reference proteome</keyword>
<organism evidence="2 3">
    <name type="scientific">Bacillus solimangrovi</name>
    <dbReference type="NCBI Taxonomy" id="1305675"/>
    <lineage>
        <taxon>Bacteria</taxon>
        <taxon>Bacillati</taxon>
        <taxon>Bacillota</taxon>
        <taxon>Bacilli</taxon>
        <taxon>Bacillales</taxon>
        <taxon>Bacillaceae</taxon>
        <taxon>Bacillus</taxon>
    </lineage>
</organism>
<dbReference type="InterPro" id="IPR010368">
    <property type="entry name" value="Com_YlbF"/>
</dbReference>
<dbReference type="PANTHER" id="PTHR38448">
    <property type="entry name" value="REGULATORY PROTEIN YLBF-RELATED"/>
    <property type="match status" value="1"/>
</dbReference>
<dbReference type="Gene3D" id="1.20.1500.10">
    <property type="entry name" value="YheA/YmcA-like"/>
    <property type="match status" value="1"/>
</dbReference>
<dbReference type="InterPro" id="IPR023378">
    <property type="entry name" value="YheA/YmcA-like_dom_sf"/>
</dbReference>
<dbReference type="PANTHER" id="PTHR38448:SF1">
    <property type="entry name" value="YLBF FAMILY REGULATOR"/>
    <property type="match status" value="1"/>
</dbReference>
<dbReference type="PIRSF" id="PIRSF021287">
    <property type="entry name" value="Biofilm_formation_YmcA"/>
    <property type="match status" value="1"/>
</dbReference>
<protein>
    <recommendedName>
        <fullName evidence="4">Master regulator for biofilm formation</fullName>
    </recommendedName>
</protein>
<sequence length="144" mass="15968">MGKYTKTDIIAEAKALAKMVSETEEVDFFKRAEEQINKNEKVQHLMKAIKAYQKQAVNFQAYGKAEALKQAEEKIEELTKQLDEIPIVEDFKQSQLEVNDLLQLISSTISNTVTDEIIKSTGGDVLKGETGSKVSAGSSCGEEH</sequence>
<gene>
    <name evidence="2" type="ORF">BFG57_09795</name>
</gene>
<dbReference type="Proteomes" id="UP000095209">
    <property type="component" value="Unassembled WGS sequence"/>
</dbReference>
<dbReference type="InterPro" id="IPR052767">
    <property type="entry name" value="Bact_com_dev_regulator"/>
</dbReference>
<evidence type="ECO:0000313" key="2">
    <source>
        <dbReference type="EMBL" id="OEH94128.1"/>
    </source>
</evidence>
<dbReference type="Pfam" id="PF06133">
    <property type="entry name" value="Com_YlbF"/>
    <property type="match status" value="1"/>
</dbReference>
<dbReference type="InterPro" id="IPR016783">
    <property type="entry name" value="Biofilm_formation_YmcA"/>
</dbReference>
<feature type="coiled-coil region" evidence="1">
    <location>
        <begin position="61"/>
        <end position="88"/>
    </location>
</feature>
<name>A0A1E5LJC5_9BACI</name>
<proteinExistence type="predicted"/>
<dbReference type="RefSeq" id="WP_069715897.1">
    <property type="nucleotide sequence ID" value="NZ_MJEH01000005.1"/>
</dbReference>
<reference evidence="2 3" key="1">
    <citation type="submission" date="2016-08" db="EMBL/GenBank/DDBJ databases">
        <title>Genome of Bacillus solimangrovi GH2-4.</title>
        <authorList>
            <person name="Lim S."/>
            <person name="Kim B.-C."/>
        </authorList>
    </citation>
    <scope>NUCLEOTIDE SEQUENCE [LARGE SCALE GENOMIC DNA]</scope>
    <source>
        <strain evidence="2 3">GH2-4</strain>
    </source>
</reference>
<evidence type="ECO:0000313" key="3">
    <source>
        <dbReference type="Proteomes" id="UP000095209"/>
    </source>
</evidence>
<dbReference type="OrthoDB" id="2167788at2"/>
<comment type="caution">
    <text evidence="2">The sequence shown here is derived from an EMBL/GenBank/DDBJ whole genome shotgun (WGS) entry which is preliminary data.</text>
</comment>